<dbReference type="SUPFAM" id="SSF52151">
    <property type="entry name" value="FabD/lysophospholipase-like"/>
    <property type="match status" value="1"/>
</dbReference>
<dbReference type="InterPro" id="IPR036291">
    <property type="entry name" value="NAD(P)-bd_dom_sf"/>
</dbReference>
<dbReference type="Pfam" id="PF08659">
    <property type="entry name" value="KR"/>
    <property type="match status" value="1"/>
</dbReference>
<dbReference type="RefSeq" id="WP_344603008.1">
    <property type="nucleotide sequence ID" value="NZ_BAAAHE010000010.1"/>
</dbReference>
<dbReference type="Gene3D" id="1.10.1200.10">
    <property type="entry name" value="ACP-like"/>
    <property type="match status" value="2"/>
</dbReference>
<dbReference type="SMART" id="SM00822">
    <property type="entry name" value="PKS_KR"/>
    <property type="match status" value="1"/>
</dbReference>
<dbReference type="SMART" id="SM00825">
    <property type="entry name" value="PKS_KS"/>
    <property type="match status" value="1"/>
</dbReference>
<dbReference type="Pfam" id="PF02801">
    <property type="entry name" value="Ketoacyl-synt_C"/>
    <property type="match status" value="1"/>
</dbReference>
<dbReference type="PANTHER" id="PTHR43074">
    <property type="entry name" value="OMEGA-3 POLYUNSATURATED FATTY ACID SYNTHASE PFAB-RELATED"/>
    <property type="match status" value="1"/>
</dbReference>
<dbReference type="Gene3D" id="3.40.366.10">
    <property type="entry name" value="Malonyl-Coenzyme A Acyl Carrier Protein, domain 2"/>
    <property type="match status" value="1"/>
</dbReference>
<proteinExistence type="predicted"/>
<comment type="caution">
    <text evidence="5">The sequence shown here is derived from an EMBL/GenBank/DDBJ whole genome shotgun (WGS) entry which is preliminary data.</text>
</comment>
<dbReference type="SMART" id="SM00827">
    <property type="entry name" value="PKS_AT"/>
    <property type="match status" value="1"/>
</dbReference>
<dbReference type="InterPro" id="IPR052568">
    <property type="entry name" value="PKS-FAS_Synthase"/>
</dbReference>
<evidence type="ECO:0000259" key="4">
    <source>
        <dbReference type="PROSITE" id="PS52004"/>
    </source>
</evidence>
<evidence type="ECO:0000256" key="3">
    <source>
        <dbReference type="ARBA" id="ARBA00022679"/>
    </source>
</evidence>
<organism evidence="5 6">
    <name type="scientific">Sporichthya brevicatena</name>
    <dbReference type="NCBI Taxonomy" id="171442"/>
    <lineage>
        <taxon>Bacteria</taxon>
        <taxon>Bacillati</taxon>
        <taxon>Actinomycetota</taxon>
        <taxon>Actinomycetes</taxon>
        <taxon>Sporichthyales</taxon>
        <taxon>Sporichthyaceae</taxon>
        <taxon>Sporichthya</taxon>
    </lineage>
</organism>
<dbReference type="InterPro" id="IPR014031">
    <property type="entry name" value="Ketoacyl_synth_C"/>
</dbReference>
<dbReference type="InterPro" id="IPR036736">
    <property type="entry name" value="ACP-like_sf"/>
</dbReference>
<keyword evidence="2" id="KW-0597">Phosphoprotein</keyword>
<dbReference type="CDD" id="cd08953">
    <property type="entry name" value="KR_2_SDR_x"/>
    <property type="match status" value="1"/>
</dbReference>
<dbReference type="CDD" id="cd00833">
    <property type="entry name" value="PKS"/>
    <property type="match status" value="1"/>
</dbReference>
<dbReference type="Gene3D" id="3.20.20.70">
    <property type="entry name" value="Aldolase class I"/>
    <property type="match status" value="2"/>
</dbReference>
<dbReference type="Pfam" id="PF00698">
    <property type="entry name" value="Acyl_transf_1"/>
    <property type="match status" value="1"/>
</dbReference>
<dbReference type="PROSITE" id="PS52004">
    <property type="entry name" value="KS3_2"/>
    <property type="match status" value="1"/>
</dbReference>
<accession>A0ABN1GK31</accession>
<dbReference type="SUPFAM" id="SSF53901">
    <property type="entry name" value="Thiolase-like"/>
    <property type="match status" value="1"/>
</dbReference>
<dbReference type="InterPro" id="IPR016039">
    <property type="entry name" value="Thiolase-like"/>
</dbReference>
<gene>
    <name evidence="5" type="ORF">GCM10009547_13820</name>
</gene>
<dbReference type="InterPro" id="IPR020841">
    <property type="entry name" value="PKS_Beta-ketoAc_synthase_dom"/>
</dbReference>
<dbReference type="Gene3D" id="3.40.47.10">
    <property type="match status" value="1"/>
</dbReference>
<evidence type="ECO:0000313" key="5">
    <source>
        <dbReference type="EMBL" id="GAA0613165.1"/>
    </source>
</evidence>
<keyword evidence="6" id="KW-1185">Reference proteome</keyword>
<evidence type="ECO:0000256" key="2">
    <source>
        <dbReference type="ARBA" id="ARBA00022553"/>
    </source>
</evidence>
<dbReference type="SUPFAM" id="SSF55048">
    <property type="entry name" value="Probable ACP-binding domain of malonyl-CoA ACP transacylase"/>
    <property type="match status" value="1"/>
</dbReference>
<dbReference type="Gene3D" id="3.40.50.720">
    <property type="entry name" value="NAD(P)-binding Rossmann-like Domain"/>
    <property type="match status" value="1"/>
</dbReference>
<sequence>MGTTSGHRRILGITPFAAPDAALAVAIARSGATGVLDLGADRETALSALAEATSWWRGPLGVRVGAACALTPADLPAAVNLVVLAADAPWSPAAVGADRSVLVEVGSVAAARDAVAAGATRLLARGSESGVSGEASAFVLLQLLLSADLRTASGAAPEIWLAGGIGPHTAAAAIAGGATGVVLDSQLALARECELPREVEAAVRAMDGTETAVVGGHRIYTRPDLTRPDAEGLASRLGATLTALPVGQDGALARPLAERHVTAGGIVAAVAAQIESSIPAAVATTQRADWAPRVVQGPMTRVSDQAAFAKAVAEQGGLPFLALALMTGEDARALLVETAELLGDLPWGVGILGFVPDKVRAAQLEAVHEVGPKYALIAGGRPAQAAPLEAAGITTFLHVPSPALLDRFLAEGARRFVFEGSECGGHVGPRASFPLWDEQIRHLLAYGEQHHCTGELDVLFAGGIHDARSAAMVAAAAAPITAAGGRAGVLMGTAYLFTAEAVSAGAIGPAFQRAAIACDSTVLLETAPGHATRCAPTAFVDTFASVRDQMLAAGTPREQVWAELEKLNVGRLRIASKGIRREGSALIPVDENTQARDGMVMIGDVARLRSSVTTVADLHASVTRGAAKFLAARAAELDLTPQGESDAGLDIAIVGMAGVFPQAAELAEFWAHVLANHDAITEVPTERWDPKTYYEGDGGTGSTSKWGGFLPDIPFDALKYGIPPQALASIEPVQLLALEVAARALRDAGYATAGAAGREFDRERTGVIFGAEPGTDLSAAYTFRALYPQFHGELPAELDALLPKLTEDSFPGALANVISGRIANRLDLGGANYTVDAACGSALAALEVACMHLRGGGADMVLAGGADIHNGIQDYLQFASVGALSPTGHCKPFDASADGIALGEGVAAIVLKRRVDAERDGDRIYAVISGIGSSSDGKSLGLTAPRPEGQRRALERAYAQAGVSPADVGLVEAHGTGTVVGDRTELTVLSEVFAEAGAAPASCALGSVKSQIGHTKCTAGLAGVIKASLALHTGVLPPTGQLTTPNPAWAAGENPFVFDTQARPWPADRPRVAGVSAFGFGGTNFHTVLTGYTNAPAPRSGLDQWPAELFLARGATRAEAGAALDELVALCAANDGAGRPWRLRDLARTFDELSTGTVQVAFVATDLDDLAAKIPAAKAFTPGPAVFVADGRIQDEPAGEVAFLFPGQGSQRPGMLADLFTAFPRLQDLLEIGARWVPTMFPPAAFDDATRDTQRAALTDTRVAQPALGIADLAMFRTLRALGLTPDHLAGHSYGELVALCAAGAISPADLLEISAARGEAILAAAGGDPGTMAAVSAGEAAIRATLNGQMSSGGVVVANLNSPDQTVISGPTAAIESAVAALKDGGITAQRIPVACAFHSPLVADASRTLEAELMRRQIGSPHLPVWANATAAPYPLGSSAVRELLAEQVASPVRFTEQIEAMYAAGARVFVECGPGRVLTGLVGAILGDRPHVAIATDAPGKHGVTALLTALGRLSAAGVTVDTTALYAGRDTAVVSAQDVPRRPGWVVNGHLVRTAEGKPVANGLQPAQRVEISAAAPVTPAQGMPAPAAPVSPAAVAPAPADGREAVVLEFLRAGREMIAAQRDVVLGFLGSAPAPVAPAVPGAQPAPVAQPVAATAPVGETVAPAPIVEPAPVVVPAPAPAAPVVAPVATPVAAPPAELTADRVLTVLTELIAERTGYPAEMLGADLDLEADLSIASLKRTEILGLLADRLPEAGLDEDAQAKLSRIRTMAGMVAAIVETAPAAPTDPAAPAVTPVAAAPAAGLPAERVQSVLTDLIAERTGYPTEMLDVDLDLEADLSIASLKRTEILGLLADRLPEAGLDEDAQAKLSRLRTMRAMVDAIVGDAAPAPVVATEPVVTVDAPADALTDREPVRRYLLELVPTTPVTADGNLNGRHVTMVGGGLGIGIELADALTARGATVRTVSTDPDTELGDVDILVHLGAAGPSEPPSLPDAFAVLRRAVLGGARQLLVVTGTGGRMGHRTAGDAPPRSDAPAGMGLAGLVRTIAREYPHVSCRALDIDPKETAELLTSRLVAELVHPAGPEVVGYAEGVRSTLTLTAAPLEVDALPSATQLGLTPGSVVLLTGGARGITARTAAGLAGVAGCHIVLWGRSPLPAAEEDPATAGATDEAALRRALIASGVTVPAQVEREVARLMAEREIRATMTALQSVAASVTYAAVDVRDAAAVSDGIAEVMARHGRIDGVVHGAGVLDDRLIADKSTDGFARVWETKVDGARALASALPADLKFLVLFGSVSGVFGNRGQCDYAAANDALDCLARAWETRFTGRVVSVDWGPWLPTGTAGDGMVSAELLRSYARQGVGAIHPEDGVTALLRELAHGAGPQVVYVCAEPAAFDVAFSGGLGG</sequence>
<evidence type="ECO:0000256" key="1">
    <source>
        <dbReference type="ARBA" id="ARBA00022450"/>
    </source>
</evidence>
<dbReference type="InterPro" id="IPR016036">
    <property type="entry name" value="Malonyl_transacylase_ACP-bd"/>
</dbReference>
<keyword evidence="1" id="KW-0596">Phosphopantetheine</keyword>
<dbReference type="PANTHER" id="PTHR43074:SF1">
    <property type="entry name" value="BETA-KETOACYL SYNTHASE FAMILY PROTEIN-RELATED"/>
    <property type="match status" value="1"/>
</dbReference>
<dbReference type="Gene3D" id="3.30.70.250">
    <property type="entry name" value="Malonyl-CoA ACP transacylase, ACP-binding"/>
    <property type="match status" value="1"/>
</dbReference>
<dbReference type="Proteomes" id="UP001500957">
    <property type="component" value="Unassembled WGS sequence"/>
</dbReference>
<dbReference type="InterPro" id="IPR013968">
    <property type="entry name" value="PKS_KR"/>
</dbReference>
<dbReference type="EMBL" id="BAAAHE010000010">
    <property type="protein sequence ID" value="GAA0613165.1"/>
    <property type="molecule type" value="Genomic_DNA"/>
</dbReference>
<dbReference type="SUPFAM" id="SSF51412">
    <property type="entry name" value="Inosine monophosphate dehydrogenase (IMPDH)"/>
    <property type="match status" value="2"/>
</dbReference>
<dbReference type="InterPro" id="IPR014030">
    <property type="entry name" value="Ketoacyl_synth_N"/>
</dbReference>
<dbReference type="Pfam" id="PF03060">
    <property type="entry name" value="NMO"/>
    <property type="match status" value="1"/>
</dbReference>
<dbReference type="InterPro" id="IPR057326">
    <property type="entry name" value="KR_dom"/>
</dbReference>
<keyword evidence="3" id="KW-0808">Transferase</keyword>
<reference evidence="5 6" key="1">
    <citation type="journal article" date="2019" name="Int. J. Syst. Evol. Microbiol.">
        <title>The Global Catalogue of Microorganisms (GCM) 10K type strain sequencing project: providing services to taxonomists for standard genome sequencing and annotation.</title>
        <authorList>
            <consortium name="The Broad Institute Genomics Platform"/>
            <consortium name="The Broad Institute Genome Sequencing Center for Infectious Disease"/>
            <person name="Wu L."/>
            <person name="Ma J."/>
        </authorList>
    </citation>
    <scope>NUCLEOTIDE SEQUENCE [LARGE SCALE GENOMIC DNA]</scope>
    <source>
        <strain evidence="5 6">JCM 10671</strain>
    </source>
</reference>
<dbReference type="InterPro" id="IPR013785">
    <property type="entry name" value="Aldolase_TIM"/>
</dbReference>
<dbReference type="InterPro" id="IPR014043">
    <property type="entry name" value="Acyl_transferase_dom"/>
</dbReference>
<dbReference type="SUPFAM" id="SSF51735">
    <property type="entry name" value="NAD(P)-binding Rossmann-fold domains"/>
    <property type="match status" value="2"/>
</dbReference>
<dbReference type="SUPFAM" id="SSF47336">
    <property type="entry name" value="ACP-like"/>
    <property type="match status" value="2"/>
</dbReference>
<evidence type="ECO:0000313" key="6">
    <source>
        <dbReference type="Proteomes" id="UP001500957"/>
    </source>
</evidence>
<protein>
    <submittedName>
        <fullName evidence="5">Type I polyketide synthase</fullName>
    </submittedName>
</protein>
<dbReference type="InterPro" id="IPR001227">
    <property type="entry name" value="Ac_transferase_dom_sf"/>
</dbReference>
<name>A0ABN1GK31_9ACTN</name>
<feature type="domain" description="Ketosynthase family 3 (KS3)" evidence="4">
    <location>
        <begin position="648"/>
        <end position="1091"/>
    </location>
</feature>
<dbReference type="Pfam" id="PF00109">
    <property type="entry name" value="ketoacyl-synt"/>
    <property type="match status" value="1"/>
</dbReference>
<dbReference type="InterPro" id="IPR016035">
    <property type="entry name" value="Acyl_Trfase/lysoPLipase"/>
</dbReference>